<dbReference type="PANTHER" id="PTHR24256">
    <property type="entry name" value="TRYPTASE-RELATED"/>
    <property type="match status" value="1"/>
</dbReference>
<dbReference type="InterPro" id="IPR001254">
    <property type="entry name" value="Trypsin_dom"/>
</dbReference>
<feature type="signal peptide" evidence="4">
    <location>
        <begin position="1"/>
        <end position="19"/>
    </location>
</feature>
<dbReference type="SMART" id="SM00020">
    <property type="entry name" value="Tryp_SPc"/>
    <property type="match status" value="1"/>
</dbReference>
<evidence type="ECO:0000256" key="4">
    <source>
        <dbReference type="SAM" id="SignalP"/>
    </source>
</evidence>
<feature type="chain" id="PRO_5014567261" description="Peptidase S1 domain-containing protein" evidence="4">
    <location>
        <begin position="20"/>
        <end position="379"/>
    </location>
</feature>
<dbReference type="Proteomes" id="UP000002320">
    <property type="component" value="Unassembled WGS sequence"/>
</dbReference>
<gene>
    <name evidence="7" type="primary">6050114</name>
    <name evidence="6" type="ORF">CpipJ_CPIJ016591</name>
</gene>
<dbReference type="VEuPathDB" id="VectorBase:CQUJHB003553"/>
<reference evidence="6" key="1">
    <citation type="submission" date="2007-03" db="EMBL/GenBank/DDBJ databases">
        <title>Annotation of Culex pipiens quinquefasciatus.</title>
        <authorList>
            <consortium name="The Broad Institute Genome Sequencing Platform"/>
            <person name="Atkinson P.W."/>
            <person name="Hemingway J."/>
            <person name="Christensen B.M."/>
            <person name="Higgs S."/>
            <person name="Kodira C."/>
            <person name="Hannick L."/>
            <person name="Megy K."/>
            <person name="O'Leary S."/>
            <person name="Pearson M."/>
            <person name="Haas B.J."/>
            <person name="Mauceli E."/>
            <person name="Wortman J.R."/>
            <person name="Lee N.H."/>
            <person name="Guigo R."/>
            <person name="Stanke M."/>
            <person name="Alvarado L."/>
            <person name="Amedeo P."/>
            <person name="Antoine C.H."/>
            <person name="Arensburger P."/>
            <person name="Bidwell S.L."/>
            <person name="Crawford M."/>
            <person name="Camaro F."/>
            <person name="Devon K."/>
            <person name="Engels R."/>
            <person name="Hammond M."/>
            <person name="Howarth C."/>
            <person name="Koehrsen M."/>
            <person name="Lawson D."/>
            <person name="Montgomery P."/>
            <person name="Nene V."/>
            <person name="Nusbaum C."/>
            <person name="Puiu D."/>
            <person name="Romero-Severson J."/>
            <person name="Severson D.W."/>
            <person name="Shumway M."/>
            <person name="Sisk P."/>
            <person name="Stolte C."/>
            <person name="Zeng Q."/>
            <person name="Eisenstadt E."/>
            <person name="Fraser-Liggett C."/>
            <person name="Strausberg R."/>
            <person name="Galagan J."/>
            <person name="Birren B."/>
            <person name="Collins F.H."/>
        </authorList>
    </citation>
    <scope>NUCLEOTIDE SEQUENCE [LARGE SCALE GENOMIC DNA]</scope>
    <source>
        <strain evidence="6">JHB</strain>
    </source>
</reference>
<dbReference type="EnsemblMetazoa" id="CPIJ016591-RA">
    <property type="protein sequence ID" value="CPIJ016591-PA"/>
    <property type="gene ID" value="CPIJ016591"/>
</dbReference>
<proteinExistence type="inferred from homology"/>
<dbReference type="KEGG" id="cqu:CpipJ_CPIJ016591"/>
<evidence type="ECO:0000313" key="7">
    <source>
        <dbReference type="EnsemblMetazoa" id="CPIJ016591-PA"/>
    </source>
</evidence>
<feature type="domain" description="Peptidase S1" evidence="5">
    <location>
        <begin position="38"/>
        <end position="299"/>
    </location>
</feature>
<comment type="similarity">
    <text evidence="3">Belongs to the peptidase S1 family. CLIP subfamily.</text>
</comment>
<evidence type="ECO:0000256" key="3">
    <source>
        <dbReference type="ARBA" id="ARBA00024195"/>
    </source>
</evidence>
<dbReference type="PROSITE" id="PS50240">
    <property type="entry name" value="TRYPSIN_DOM"/>
    <property type="match status" value="1"/>
</dbReference>
<dbReference type="EMBL" id="DS232599">
    <property type="protein sequence ID" value="EDS43887.1"/>
    <property type="molecule type" value="Genomic_DNA"/>
</dbReference>
<dbReference type="HOGENOM" id="CLU_730085_0_0_1"/>
<dbReference type="AlphaFoldDB" id="B0XAU8"/>
<evidence type="ECO:0000259" key="5">
    <source>
        <dbReference type="PROSITE" id="PS50240"/>
    </source>
</evidence>
<dbReference type="VEuPathDB" id="VectorBase:CPIJ016591"/>
<evidence type="ECO:0000313" key="6">
    <source>
        <dbReference type="EMBL" id="EDS43887.1"/>
    </source>
</evidence>
<dbReference type="GO" id="GO:0006508">
    <property type="term" value="P:proteolysis"/>
    <property type="evidence" value="ECO:0007669"/>
    <property type="project" value="InterPro"/>
</dbReference>
<name>B0XAU8_CULQU</name>
<dbReference type="Gene3D" id="2.40.10.10">
    <property type="entry name" value="Trypsin-like serine proteases"/>
    <property type="match status" value="2"/>
</dbReference>
<dbReference type="InterPro" id="IPR009003">
    <property type="entry name" value="Peptidase_S1_PA"/>
</dbReference>
<keyword evidence="1" id="KW-1015">Disulfide bond</keyword>
<reference evidence="7" key="2">
    <citation type="submission" date="2021-02" db="UniProtKB">
        <authorList>
            <consortium name="EnsemblMetazoa"/>
        </authorList>
    </citation>
    <scope>IDENTIFICATION</scope>
    <source>
        <strain evidence="7">JHB</strain>
    </source>
</reference>
<accession>B0XAU8</accession>
<evidence type="ECO:0000313" key="8">
    <source>
        <dbReference type="Proteomes" id="UP000002320"/>
    </source>
</evidence>
<keyword evidence="2" id="KW-0325">Glycoprotein</keyword>
<dbReference type="InParanoid" id="B0XAU8"/>
<dbReference type="SUPFAM" id="SSF50494">
    <property type="entry name" value="Trypsin-like serine proteases"/>
    <property type="match status" value="2"/>
</dbReference>
<dbReference type="GO" id="GO:0004252">
    <property type="term" value="F:serine-type endopeptidase activity"/>
    <property type="evidence" value="ECO:0007669"/>
    <property type="project" value="InterPro"/>
</dbReference>
<evidence type="ECO:0000256" key="1">
    <source>
        <dbReference type="ARBA" id="ARBA00023157"/>
    </source>
</evidence>
<keyword evidence="8" id="KW-1185">Reference proteome</keyword>
<sequence>MKQFIFAVLFLHFISLCHQQPKMFECGMRQVDPPIVPLRDGQTYLGQWPWAVAIYHLNYDDSFEYACTGTLISSLHAITTYSCLVDANGFYTYPEKVFVQLRPNKLEATNVAQIRRREESLYAILTFGSEVRFDDYLQPACIYQHHDVTAGMFLSRRWKNGGACFFVRLGGDASDIECIDAMDCGSSGQDYEVEHVVSHEDDFKIGLIRLFKTVLFNDYIQPICLPVSDELKNMNLIEYSVISHNNSLSWSEMSINVLSYFECTKNFDGDSTMFCVDAVTDGKFYGGEPLGYPVKIDNGLRFVQFGVNIRNLMENALRLLPLTCPLPAHIHPSNCPHHHKSCKPFYPVLYVCCPSPKCIERRVGQNGPLPRTARPQVTK</sequence>
<protein>
    <recommendedName>
        <fullName evidence="5">Peptidase S1 domain-containing protein</fullName>
    </recommendedName>
</protein>
<dbReference type="InterPro" id="IPR051487">
    <property type="entry name" value="Ser/Thr_Proteases_Immune/Dev"/>
</dbReference>
<dbReference type="InterPro" id="IPR043504">
    <property type="entry name" value="Peptidase_S1_PA_chymotrypsin"/>
</dbReference>
<organism>
    <name type="scientific">Culex quinquefasciatus</name>
    <name type="common">Southern house mosquito</name>
    <name type="synonym">Culex pungens</name>
    <dbReference type="NCBI Taxonomy" id="7176"/>
    <lineage>
        <taxon>Eukaryota</taxon>
        <taxon>Metazoa</taxon>
        <taxon>Ecdysozoa</taxon>
        <taxon>Arthropoda</taxon>
        <taxon>Hexapoda</taxon>
        <taxon>Insecta</taxon>
        <taxon>Pterygota</taxon>
        <taxon>Neoptera</taxon>
        <taxon>Endopterygota</taxon>
        <taxon>Diptera</taxon>
        <taxon>Nematocera</taxon>
        <taxon>Culicoidea</taxon>
        <taxon>Culicidae</taxon>
        <taxon>Culicinae</taxon>
        <taxon>Culicini</taxon>
        <taxon>Culex</taxon>
        <taxon>Culex</taxon>
    </lineage>
</organism>
<keyword evidence="4" id="KW-0732">Signal</keyword>
<evidence type="ECO:0000256" key="2">
    <source>
        <dbReference type="ARBA" id="ARBA00023180"/>
    </source>
</evidence>